<protein>
    <submittedName>
        <fullName evidence="2">Os06g0233000 protein</fullName>
    </submittedName>
</protein>
<dbReference type="PaxDb" id="39947-A0A0P0WUS8"/>
<accession>A0A0P0WUS8</accession>
<evidence type="ECO:0000313" key="2">
    <source>
        <dbReference type="EMBL" id="BAS96930.1"/>
    </source>
</evidence>
<feature type="compositionally biased region" description="Low complexity" evidence="1">
    <location>
        <begin position="39"/>
        <end position="55"/>
    </location>
</feature>
<dbReference type="Proteomes" id="UP000059680">
    <property type="component" value="Chromosome 6"/>
</dbReference>
<reference evidence="2 3" key="3">
    <citation type="journal article" date="2013" name="Rice">
        <title>Improvement of the Oryza sativa Nipponbare reference genome using next generation sequence and optical map data.</title>
        <authorList>
            <person name="Kawahara Y."/>
            <person name="de la Bastide M."/>
            <person name="Hamilton J.P."/>
            <person name="Kanamori H."/>
            <person name="McCombie W.R."/>
            <person name="Ouyang S."/>
            <person name="Schwartz D.C."/>
            <person name="Tanaka T."/>
            <person name="Wu J."/>
            <person name="Zhou S."/>
            <person name="Childs K.L."/>
            <person name="Davidson R.M."/>
            <person name="Lin H."/>
            <person name="Quesada-Ocampo L."/>
            <person name="Vaillancourt B."/>
            <person name="Sakai H."/>
            <person name="Lee S.S."/>
            <person name="Kim J."/>
            <person name="Numa H."/>
            <person name="Itoh T."/>
            <person name="Buell C.R."/>
            <person name="Matsumoto T."/>
        </authorList>
    </citation>
    <scope>NUCLEOTIDE SEQUENCE [LARGE SCALE GENOMIC DNA]</scope>
    <source>
        <strain evidence="3">cv. Nipponbare</strain>
    </source>
</reference>
<dbReference type="Gramene" id="Os06t0233000-01">
    <property type="protein sequence ID" value="Os06t0233000-01"/>
    <property type="gene ID" value="Os06g0233000"/>
</dbReference>
<organism evidence="2 3">
    <name type="scientific">Oryza sativa subsp. japonica</name>
    <name type="common">Rice</name>
    <dbReference type="NCBI Taxonomy" id="39947"/>
    <lineage>
        <taxon>Eukaryota</taxon>
        <taxon>Viridiplantae</taxon>
        <taxon>Streptophyta</taxon>
        <taxon>Embryophyta</taxon>
        <taxon>Tracheophyta</taxon>
        <taxon>Spermatophyta</taxon>
        <taxon>Magnoliopsida</taxon>
        <taxon>Liliopsida</taxon>
        <taxon>Poales</taxon>
        <taxon>Poaceae</taxon>
        <taxon>BOP clade</taxon>
        <taxon>Oryzoideae</taxon>
        <taxon>Oryzeae</taxon>
        <taxon>Oryzinae</taxon>
        <taxon>Oryza</taxon>
        <taxon>Oryza sativa</taxon>
    </lineage>
</organism>
<dbReference type="EMBL" id="AP014962">
    <property type="protein sequence ID" value="BAS96930.1"/>
    <property type="molecule type" value="Genomic_DNA"/>
</dbReference>
<reference evidence="3" key="1">
    <citation type="journal article" date="2005" name="Nature">
        <title>The map-based sequence of the rice genome.</title>
        <authorList>
            <consortium name="International rice genome sequencing project (IRGSP)"/>
            <person name="Matsumoto T."/>
            <person name="Wu J."/>
            <person name="Kanamori H."/>
            <person name="Katayose Y."/>
            <person name="Fujisawa M."/>
            <person name="Namiki N."/>
            <person name="Mizuno H."/>
            <person name="Yamamoto K."/>
            <person name="Antonio B.A."/>
            <person name="Baba T."/>
            <person name="Sakata K."/>
            <person name="Nagamura Y."/>
            <person name="Aoki H."/>
            <person name="Arikawa K."/>
            <person name="Arita K."/>
            <person name="Bito T."/>
            <person name="Chiden Y."/>
            <person name="Fujitsuka N."/>
            <person name="Fukunaka R."/>
            <person name="Hamada M."/>
            <person name="Harada C."/>
            <person name="Hayashi A."/>
            <person name="Hijishita S."/>
            <person name="Honda M."/>
            <person name="Hosokawa S."/>
            <person name="Ichikawa Y."/>
            <person name="Idonuma A."/>
            <person name="Iijima M."/>
            <person name="Ikeda M."/>
            <person name="Ikeno M."/>
            <person name="Ito K."/>
            <person name="Ito S."/>
            <person name="Ito T."/>
            <person name="Ito Y."/>
            <person name="Ito Y."/>
            <person name="Iwabuchi A."/>
            <person name="Kamiya K."/>
            <person name="Karasawa W."/>
            <person name="Kurita K."/>
            <person name="Katagiri S."/>
            <person name="Kikuta A."/>
            <person name="Kobayashi H."/>
            <person name="Kobayashi N."/>
            <person name="Machita K."/>
            <person name="Maehara T."/>
            <person name="Masukawa M."/>
            <person name="Mizubayashi T."/>
            <person name="Mukai Y."/>
            <person name="Nagasaki H."/>
            <person name="Nagata Y."/>
            <person name="Naito S."/>
            <person name="Nakashima M."/>
            <person name="Nakama Y."/>
            <person name="Nakamichi Y."/>
            <person name="Nakamura M."/>
            <person name="Meguro A."/>
            <person name="Negishi M."/>
            <person name="Ohta I."/>
            <person name="Ohta T."/>
            <person name="Okamoto M."/>
            <person name="Ono N."/>
            <person name="Saji S."/>
            <person name="Sakaguchi M."/>
            <person name="Sakai K."/>
            <person name="Shibata M."/>
            <person name="Shimokawa T."/>
            <person name="Song J."/>
            <person name="Takazaki Y."/>
            <person name="Terasawa K."/>
            <person name="Tsugane M."/>
            <person name="Tsuji K."/>
            <person name="Ueda S."/>
            <person name="Waki K."/>
            <person name="Yamagata H."/>
            <person name="Yamamoto M."/>
            <person name="Yamamoto S."/>
            <person name="Yamane H."/>
            <person name="Yoshiki S."/>
            <person name="Yoshihara R."/>
            <person name="Yukawa K."/>
            <person name="Zhong H."/>
            <person name="Yano M."/>
            <person name="Yuan Q."/>
            <person name="Ouyang S."/>
            <person name="Liu J."/>
            <person name="Jones K.M."/>
            <person name="Gansberger K."/>
            <person name="Moffat K."/>
            <person name="Hill J."/>
            <person name="Bera J."/>
            <person name="Fadrosh D."/>
            <person name="Jin S."/>
            <person name="Johri S."/>
            <person name="Kim M."/>
            <person name="Overton L."/>
            <person name="Reardon M."/>
            <person name="Tsitrin T."/>
            <person name="Vuong H."/>
            <person name="Weaver B."/>
            <person name="Ciecko A."/>
            <person name="Tallon L."/>
            <person name="Jackson J."/>
            <person name="Pai G."/>
            <person name="Aken S.V."/>
            <person name="Utterback T."/>
            <person name="Reidmuller S."/>
            <person name="Feldblyum T."/>
            <person name="Hsiao J."/>
            <person name="Zismann V."/>
            <person name="Iobst S."/>
            <person name="de Vazeille A.R."/>
            <person name="Buell C.R."/>
            <person name="Ying K."/>
            <person name="Li Y."/>
            <person name="Lu T."/>
            <person name="Huang Y."/>
            <person name="Zhao Q."/>
            <person name="Feng Q."/>
            <person name="Zhang L."/>
            <person name="Zhu J."/>
            <person name="Weng Q."/>
            <person name="Mu J."/>
            <person name="Lu Y."/>
            <person name="Fan D."/>
            <person name="Liu Y."/>
            <person name="Guan J."/>
            <person name="Zhang Y."/>
            <person name="Yu S."/>
            <person name="Liu X."/>
            <person name="Zhang Y."/>
            <person name="Hong G."/>
            <person name="Han B."/>
            <person name="Choisne N."/>
            <person name="Demange N."/>
            <person name="Orjeda G."/>
            <person name="Samain S."/>
            <person name="Cattolico L."/>
            <person name="Pelletier E."/>
            <person name="Couloux A."/>
            <person name="Segurens B."/>
            <person name="Wincker P."/>
            <person name="D'Hont A."/>
            <person name="Scarpelli C."/>
            <person name="Weissenbach J."/>
            <person name="Salanoubat M."/>
            <person name="Quetier F."/>
            <person name="Yu Y."/>
            <person name="Kim H.R."/>
            <person name="Rambo T."/>
            <person name="Currie J."/>
            <person name="Collura K."/>
            <person name="Luo M."/>
            <person name="Yang T."/>
            <person name="Ammiraju J.S.S."/>
            <person name="Engler F."/>
            <person name="Soderlund C."/>
            <person name="Wing R.A."/>
            <person name="Palmer L.E."/>
            <person name="de la Bastide M."/>
            <person name="Spiegel L."/>
            <person name="Nascimento L."/>
            <person name="Zutavern T."/>
            <person name="O'Shaughnessy A."/>
            <person name="Dike S."/>
            <person name="Dedhia N."/>
            <person name="Preston R."/>
            <person name="Balija V."/>
            <person name="McCombie W.R."/>
            <person name="Chow T."/>
            <person name="Chen H."/>
            <person name="Chung M."/>
            <person name="Chen C."/>
            <person name="Shaw J."/>
            <person name="Wu H."/>
            <person name="Hsiao K."/>
            <person name="Chao Y."/>
            <person name="Chu M."/>
            <person name="Cheng C."/>
            <person name="Hour A."/>
            <person name="Lee P."/>
            <person name="Lin S."/>
            <person name="Lin Y."/>
            <person name="Liou J."/>
            <person name="Liu S."/>
            <person name="Hsing Y."/>
            <person name="Raghuvanshi S."/>
            <person name="Mohanty A."/>
            <person name="Bharti A.K."/>
            <person name="Gaur A."/>
            <person name="Gupta V."/>
            <person name="Kumar D."/>
            <person name="Ravi V."/>
            <person name="Vij S."/>
            <person name="Kapur A."/>
            <person name="Khurana P."/>
            <person name="Khurana P."/>
            <person name="Khurana J.P."/>
            <person name="Tyagi A.K."/>
            <person name="Gaikwad K."/>
            <person name="Singh A."/>
            <person name="Dalal V."/>
            <person name="Srivastava S."/>
            <person name="Dixit A."/>
            <person name="Pal A.K."/>
            <person name="Ghazi I.A."/>
            <person name="Yadav M."/>
            <person name="Pandit A."/>
            <person name="Bhargava A."/>
            <person name="Sureshbabu K."/>
            <person name="Batra K."/>
            <person name="Sharma T.R."/>
            <person name="Mohapatra T."/>
            <person name="Singh N.K."/>
            <person name="Messing J."/>
            <person name="Nelson A.B."/>
            <person name="Fuks G."/>
            <person name="Kavchok S."/>
            <person name="Keizer G."/>
            <person name="Linton E."/>
            <person name="Llaca V."/>
            <person name="Song R."/>
            <person name="Tanyolac B."/>
            <person name="Young S."/>
            <person name="Ho-Il K."/>
            <person name="Hahn J.H."/>
            <person name="Sangsakoo G."/>
            <person name="Vanavichit A."/>
            <person name="de Mattos Luiz.A.T."/>
            <person name="Zimmer P.D."/>
            <person name="Malone G."/>
            <person name="Dellagostin O."/>
            <person name="de Oliveira A.C."/>
            <person name="Bevan M."/>
            <person name="Bancroft I."/>
            <person name="Minx P."/>
            <person name="Cordum H."/>
            <person name="Wilson R."/>
            <person name="Cheng Z."/>
            <person name="Jin W."/>
            <person name="Jiang J."/>
            <person name="Leong S.A."/>
            <person name="Iwama H."/>
            <person name="Gojobori T."/>
            <person name="Itoh T."/>
            <person name="Niimura Y."/>
            <person name="Fujii Y."/>
            <person name="Habara T."/>
            <person name="Sakai H."/>
            <person name="Sato Y."/>
            <person name="Wilson G."/>
            <person name="Kumar K."/>
            <person name="McCouch S."/>
            <person name="Juretic N."/>
            <person name="Hoen D."/>
            <person name="Wright S."/>
            <person name="Bruskiewich R."/>
            <person name="Bureau T."/>
            <person name="Miyao A."/>
            <person name="Hirochika H."/>
            <person name="Nishikawa T."/>
            <person name="Kadowaki K."/>
            <person name="Sugiura M."/>
            <person name="Burr B."/>
            <person name="Sasaki T."/>
        </authorList>
    </citation>
    <scope>NUCLEOTIDE SEQUENCE [LARGE SCALE GENOMIC DNA]</scope>
    <source>
        <strain evidence="3">cv. Nipponbare</strain>
    </source>
</reference>
<gene>
    <name evidence="2" type="ordered locus">Os06g0233000</name>
    <name evidence="2" type="ORF">OSNPB_060233000</name>
</gene>
<keyword evidence="3" id="KW-1185">Reference proteome</keyword>
<reference evidence="2 3" key="2">
    <citation type="journal article" date="2013" name="Plant Cell Physiol.">
        <title>Rice Annotation Project Database (RAP-DB): an integrative and interactive database for rice genomics.</title>
        <authorList>
            <person name="Sakai H."/>
            <person name="Lee S.S."/>
            <person name="Tanaka T."/>
            <person name="Numa H."/>
            <person name="Kim J."/>
            <person name="Kawahara Y."/>
            <person name="Wakimoto H."/>
            <person name="Yang C.C."/>
            <person name="Iwamoto M."/>
            <person name="Abe T."/>
            <person name="Yamada Y."/>
            <person name="Muto A."/>
            <person name="Inokuchi H."/>
            <person name="Ikemura T."/>
            <person name="Matsumoto T."/>
            <person name="Sasaki T."/>
            <person name="Itoh T."/>
        </authorList>
    </citation>
    <scope>NUCLEOTIDE SEQUENCE [LARGE SCALE GENOMIC DNA]</scope>
    <source>
        <strain evidence="3">cv. Nipponbare</strain>
    </source>
</reference>
<sequence>PNATHDAVTATLDSPLWTPAAEATAAPWRCRRRRRGWTRRTPPSSPAAGTGAAASGGRGRRRRTPAPVALRRRRRRSGGTASGEGEGRGGGGGGGRKLNYDPLSYALNFDEGHGGACSPEGDYAGAPTESFCYCWAAEAIRVDVIFSHLLLVDGVHRRCACFCLYFFCCLFKILFTVNKKIELYLYICMDQICYN</sequence>
<feature type="region of interest" description="Disordered" evidence="1">
    <location>
        <begin position="1"/>
        <end position="95"/>
    </location>
</feature>
<evidence type="ECO:0000313" key="3">
    <source>
        <dbReference type="Proteomes" id="UP000059680"/>
    </source>
</evidence>
<feature type="compositionally biased region" description="Basic residues" evidence="1">
    <location>
        <begin position="29"/>
        <end position="38"/>
    </location>
</feature>
<dbReference type="InParanoid" id="A0A0P0WUS8"/>
<evidence type="ECO:0000256" key="1">
    <source>
        <dbReference type="SAM" id="MobiDB-lite"/>
    </source>
</evidence>
<feature type="compositionally biased region" description="Basic residues" evidence="1">
    <location>
        <begin position="58"/>
        <end position="77"/>
    </location>
</feature>
<proteinExistence type="predicted"/>
<feature type="compositionally biased region" description="Low complexity" evidence="1">
    <location>
        <begin position="17"/>
        <end position="28"/>
    </location>
</feature>
<dbReference type="AlphaFoldDB" id="A0A0P0WUS8"/>
<name>A0A0P0WUS8_ORYSJ</name>
<feature type="non-terminal residue" evidence="2">
    <location>
        <position position="195"/>
    </location>
</feature>
<feature type="compositionally biased region" description="Gly residues" evidence="1">
    <location>
        <begin position="80"/>
        <end position="95"/>
    </location>
</feature>
<feature type="non-terminal residue" evidence="2">
    <location>
        <position position="1"/>
    </location>
</feature>